<comment type="caution">
    <text evidence="6">The sequence shown here is derived from an EMBL/GenBank/DDBJ whole genome shotgun (WGS) entry which is preliminary data.</text>
</comment>
<dbReference type="GO" id="GO:0032993">
    <property type="term" value="C:protein-DNA complex"/>
    <property type="evidence" value="ECO:0007669"/>
    <property type="project" value="TreeGrafter"/>
</dbReference>
<dbReference type="SUPFAM" id="SSF53850">
    <property type="entry name" value="Periplasmic binding protein-like II"/>
    <property type="match status" value="1"/>
</dbReference>
<dbReference type="InterPro" id="IPR036390">
    <property type="entry name" value="WH_DNA-bd_sf"/>
</dbReference>
<evidence type="ECO:0000313" key="6">
    <source>
        <dbReference type="EMBL" id="MXO61342.1"/>
    </source>
</evidence>
<evidence type="ECO:0000256" key="2">
    <source>
        <dbReference type="ARBA" id="ARBA00023015"/>
    </source>
</evidence>
<dbReference type="InterPro" id="IPR036388">
    <property type="entry name" value="WH-like_DNA-bd_sf"/>
</dbReference>
<proteinExistence type="inferred from homology"/>
<keyword evidence="2" id="KW-0805">Transcription regulation</keyword>
<dbReference type="PRINTS" id="PR00039">
    <property type="entry name" value="HTHLYSR"/>
</dbReference>
<keyword evidence="4" id="KW-0804">Transcription</keyword>
<dbReference type="FunFam" id="1.10.10.10:FF:000001">
    <property type="entry name" value="LysR family transcriptional regulator"/>
    <property type="match status" value="1"/>
</dbReference>
<accession>A0A6I4T3J9</accession>
<dbReference type="RefSeq" id="WP_159798343.1">
    <property type="nucleotide sequence ID" value="NZ_WTYM01000063.1"/>
</dbReference>
<dbReference type="Pfam" id="PF03466">
    <property type="entry name" value="LysR_substrate"/>
    <property type="match status" value="1"/>
</dbReference>
<gene>
    <name evidence="6" type="ORF">GRI89_17500</name>
</gene>
<sequence length="293" mass="32362">MIKRSHIRQFLALVDEGSFTRAAQRLRVTQPTISAGIADLERLLGARLFQRDKGGVHVTERGGAFLPQARDLEARFRQAEAFGEDRPTSRAQLRVGVIGTVSTDMLGGVAQMLANGWECEFVENTDYELRAALNVGRIDLALTVLRPDDDEGRDSWQVLHEPYVMMACENHRLAGCRDVPPGDLAAEAMIARRSCEALRQTSRFFIRHGVRPRFAFRSANDAYCLQLVAAGLGITTAPISLIRSGMEVIDVTGYDLTRRLGILISPNASDSELLRSVLQQELETLSVLANVAQ</sequence>
<dbReference type="Gene3D" id="1.10.10.10">
    <property type="entry name" value="Winged helix-like DNA-binding domain superfamily/Winged helix DNA-binding domain"/>
    <property type="match status" value="1"/>
</dbReference>
<dbReference type="PANTHER" id="PTHR30346">
    <property type="entry name" value="TRANSCRIPTIONAL DUAL REGULATOR HCAR-RELATED"/>
    <property type="match status" value="1"/>
</dbReference>
<dbReference type="InterPro" id="IPR000847">
    <property type="entry name" value="LysR_HTH_N"/>
</dbReference>
<evidence type="ECO:0000256" key="4">
    <source>
        <dbReference type="ARBA" id="ARBA00023163"/>
    </source>
</evidence>
<dbReference type="AlphaFoldDB" id="A0A6I4T3J9"/>
<comment type="similarity">
    <text evidence="1">Belongs to the LysR transcriptional regulatory family.</text>
</comment>
<keyword evidence="3" id="KW-0238">DNA-binding</keyword>
<dbReference type="PROSITE" id="PS50931">
    <property type="entry name" value="HTH_LYSR"/>
    <property type="match status" value="1"/>
</dbReference>
<dbReference type="Pfam" id="PF00126">
    <property type="entry name" value="HTH_1"/>
    <property type="match status" value="1"/>
</dbReference>
<protein>
    <submittedName>
        <fullName evidence="6">LysR family transcriptional regulator</fullName>
    </submittedName>
</protein>
<dbReference type="Gene3D" id="3.40.190.10">
    <property type="entry name" value="Periplasmic binding protein-like II"/>
    <property type="match status" value="2"/>
</dbReference>
<evidence type="ECO:0000256" key="1">
    <source>
        <dbReference type="ARBA" id="ARBA00009437"/>
    </source>
</evidence>
<dbReference type="InterPro" id="IPR005119">
    <property type="entry name" value="LysR_subst-bd"/>
</dbReference>
<dbReference type="SUPFAM" id="SSF46785">
    <property type="entry name" value="Winged helix' DNA-binding domain"/>
    <property type="match status" value="1"/>
</dbReference>
<dbReference type="OrthoDB" id="9786526at2"/>
<organism evidence="6 7">
    <name type="scientific">Croceibacterium salegens</name>
    <dbReference type="NCBI Taxonomy" id="1737568"/>
    <lineage>
        <taxon>Bacteria</taxon>
        <taxon>Pseudomonadati</taxon>
        <taxon>Pseudomonadota</taxon>
        <taxon>Alphaproteobacteria</taxon>
        <taxon>Sphingomonadales</taxon>
        <taxon>Erythrobacteraceae</taxon>
        <taxon>Croceibacterium</taxon>
    </lineage>
</organism>
<keyword evidence="7" id="KW-1185">Reference proteome</keyword>
<dbReference type="EMBL" id="WTYM01000063">
    <property type="protein sequence ID" value="MXO61342.1"/>
    <property type="molecule type" value="Genomic_DNA"/>
</dbReference>
<evidence type="ECO:0000259" key="5">
    <source>
        <dbReference type="PROSITE" id="PS50931"/>
    </source>
</evidence>
<evidence type="ECO:0000313" key="7">
    <source>
        <dbReference type="Proteomes" id="UP000433652"/>
    </source>
</evidence>
<feature type="domain" description="HTH lysR-type" evidence="5">
    <location>
        <begin position="2"/>
        <end position="59"/>
    </location>
</feature>
<dbReference type="PANTHER" id="PTHR30346:SF28">
    <property type="entry name" value="HTH-TYPE TRANSCRIPTIONAL REGULATOR CYNR"/>
    <property type="match status" value="1"/>
</dbReference>
<dbReference type="GO" id="GO:0003677">
    <property type="term" value="F:DNA binding"/>
    <property type="evidence" value="ECO:0007669"/>
    <property type="project" value="UniProtKB-KW"/>
</dbReference>
<name>A0A6I4T3J9_9SPHN</name>
<reference evidence="6 7" key="1">
    <citation type="submission" date="2019-12" db="EMBL/GenBank/DDBJ databases">
        <title>Genomic-based taxomic classification of the family Erythrobacteraceae.</title>
        <authorList>
            <person name="Xu L."/>
        </authorList>
    </citation>
    <scope>NUCLEOTIDE SEQUENCE [LARGE SCALE GENOMIC DNA]</scope>
    <source>
        <strain evidence="6 7">MCCC 1K01500</strain>
    </source>
</reference>
<dbReference type="GO" id="GO:0003700">
    <property type="term" value="F:DNA-binding transcription factor activity"/>
    <property type="evidence" value="ECO:0007669"/>
    <property type="project" value="InterPro"/>
</dbReference>
<dbReference type="CDD" id="cd05466">
    <property type="entry name" value="PBP2_LTTR_substrate"/>
    <property type="match status" value="1"/>
</dbReference>
<dbReference type="Proteomes" id="UP000433652">
    <property type="component" value="Unassembled WGS sequence"/>
</dbReference>
<evidence type="ECO:0000256" key="3">
    <source>
        <dbReference type="ARBA" id="ARBA00023125"/>
    </source>
</evidence>